<dbReference type="PANTHER" id="PTHR21725:SF1">
    <property type="entry name" value="E3 UBIQUITIN-PROTEIN LIGASE UBR4"/>
    <property type="match status" value="1"/>
</dbReference>
<sequence length="249" mass="28513">CLFRHNTYLQECTGVRDPSYPYNVHDVKLLVLKFAQEKSFSEDSGGGGRQSNMHLLPFIMHMALYVINTTRSVTREEKNLGNFLDAIKDKWIENCYETEGPLYWTTMALHILSPAKWKERRVKLLDRCMVLAQTRHVTPGGTKTLADKAVKEYSVYKPYLVFFGIINEVYQKVFKKVSVNGDNSWSSAVADYIRHNDKALIEACDRVLAAYQDEMLPCESFSEFCDVVGLLEEIPDPDSYLTDLFASLP</sequence>
<dbReference type="InterPro" id="IPR045189">
    <property type="entry name" value="UBR4-like"/>
</dbReference>
<dbReference type="PROSITE" id="PS52043">
    <property type="entry name" value="UBR4_E3"/>
    <property type="match status" value="1"/>
</dbReference>
<dbReference type="EnsemblMetazoa" id="G25370.4">
    <property type="protein sequence ID" value="G25370.4:cds"/>
    <property type="gene ID" value="G25370"/>
</dbReference>
<dbReference type="GO" id="GO:0008270">
    <property type="term" value="F:zinc ion binding"/>
    <property type="evidence" value="ECO:0007669"/>
    <property type="project" value="UniProtKB-KW"/>
</dbReference>
<comment type="similarity">
    <text evidence="1">Belongs to the UBR4 family.</text>
</comment>
<name>A0A8W8KXE5_MAGGI</name>
<proteinExistence type="inferred from homology"/>
<dbReference type="AlphaFoldDB" id="A0A8W8KXE5"/>
<organism evidence="3 4">
    <name type="scientific">Magallana gigas</name>
    <name type="common">Pacific oyster</name>
    <name type="synonym">Crassostrea gigas</name>
    <dbReference type="NCBI Taxonomy" id="29159"/>
    <lineage>
        <taxon>Eukaryota</taxon>
        <taxon>Metazoa</taxon>
        <taxon>Spiralia</taxon>
        <taxon>Lophotrochozoa</taxon>
        <taxon>Mollusca</taxon>
        <taxon>Bivalvia</taxon>
        <taxon>Autobranchia</taxon>
        <taxon>Pteriomorphia</taxon>
        <taxon>Ostreida</taxon>
        <taxon>Ostreoidea</taxon>
        <taxon>Ostreidae</taxon>
        <taxon>Magallana</taxon>
    </lineage>
</organism>
<dbReference type="Proteomes" id="UP000005408">
    <property type="component" value="Unassembled WGS sequence"/>
</dbReference>
<protein>
    <recommendedName>
        <fullName evidence="2">E3 ubiquitin ligase UBR4 C-terminal domain-containing protein</fullName>
    </recommendedName>
</protein>
<keyword evidence="1" id="KW-0479">Metal-binding</keyword>
<dbReference type="InterPro" id="IPR025704">
    <property type="entry name" value="E3_Ub_ligase_UBR4_C"/>
</dbReference>
<feature type="region of interest" description="UBR4 E3 catalytic module" evidence="1">
    <location>
        <begin position="1"/>
        <end position="248"/>
    </location>
</feature>
<evidence type="ECO:0000313" key="4">
    <source>
        <dbReference type="Proteomes" id="UP000005408"/>
    </source>
</evidence>
<dbReference type="PANTHER" id="PTHR21725">
    <property type="entry name" value="E3 UBIQUITIN-PROTEIN LIGASE UBR4"/>
    <property type="match status" value="1"/>
</dbReference>
<accession>A0A8W8KXE5</accession>
<evidence type="ECO:0000313" key="3">
    <source>
        <dbReference type="EnsemblMetazoa" id="G25370.4:cds"/>
    </source>
</evidence>
<keyword evidence="1" id="KW-0863">Zinc-finger</keyword>
<feature type="domain" description="E3 ubiquitin ligase UBR4 C-terminal" evidence="2">
    <location>
        <begin position="1"/>
        <end position="229"/>
    </location>
</feature>
<reference evidence="3" key="1">
    <citation type="submission" date="2022-08" db="UniProtKB">
        <authorList>
            <consortium name="EnsemblMetazoa"/>
        </authorList>
    </citation>
    <scope>IDENTIFICATION</scope>
    <source>
        <strain evidence="3">05x7-T-G4-1.051#20</strain>
    </source>
</reference>
<keyword evidence="4" id="KW-1185">Reference proteome</keyword>
<dbReference type="Pfam" id="PF13764">
    <property type="entry name" value="E3_UbLigase_R4"/>
    <property type="match status" value="1"/>
</dbReference>
<keyword evidence="1" id="KW-0862">Zinc</keyword>
<evidence type="ECO:0000256" key="1">
    <source>
        <dbReference type="PROSITE-ProRule" id="PRU01388"/>
    </source>
</evidence>
<evidence type="ECO:0000259" key="2">
    <source>
        <dbReference type="Pfam" id="PF13764"/>
    </source>
</evidence>